<dbReference type="EMBL" id="LBWR01000002">
    <property type="protein sequence ID" value="KKR12338.1"/>
    <property type="molecule type" value="Genomic_DNA"/>
</dbReference>
<evidence type="ECO:0000313" key="2">
    <source>
        <dbReference type="Proteomes" id="UP000034665"/>
    </source>
</evidence>
<dbReference type="Proteomes" id="UP000034665">
    <property type="component" value="Unassembled WGS sequence"/>
</dbReference>
<name>A0A0G0NA56_9BACT</name>
<protein>
    <submittedName>
        <fullName evidence="1">Uncharacterized protein</fullName>
    </submittedName>
</protein>
<evidence type="ECO:0000313" key="1">
    <source>
        <dbReference type="EMBL" id="KKR12338.1"/>
    </source>
</evidence>
<dbReference type="STRING" id="1619013.UT41_C0002G0112"/>
<proteinExistence type="predicted"/>
<dbReference type="AlphaFoldDB" id="A0A0G0NA56"/>
<accession>A0A0G0NA56</accession>
<reference evidence="1 2" key="1">
    <citation type="journal article" date="2015" name="Nature">
        <title>rRNA introns, odd ribosomes, and small enigmatic genomes across a large radiation of phyla.</title>
        <authorList>
            <person name="Brown C.T."/>
            <person name="Hug L.A."/>
            <person name="Thomas B.C."/>
            <person name="Sharon I."/>
            <person name="Castelle C.J."/>
            <person name="Singh A."/>
            <person name="Wilkins M.J."/>
            <person name="Williams K.H."/>
            <person name="Banfield J.F."/>
        </authorList>
    </citation>
    <scope>NUCLEOTIDE SEQUENCE [LARGE SCALE GENOMIC DNA]</scope>
</reference>
<comment type="caution">
    <text evidence="1">The sequence shown here is derived from an EMBL/GenBank/DDBJ whole genome shotgun (WGS) entry which is preliminary data.</text>
</comment>
<gene>
    <name evidence="1" type="ORF">UT41_C0002G0112</name>
</gene>
<organism evidence="1 2">
    <name type="scientific">Candidatus Wolfebacteria bacterium GW2011_GWC2_39_22</name>
    <dbReference type="NCBI Taxonomy" id="1619013"/>
    <lineage>
        <taxon>Bacteria</taxon>
        <taxon>Candidatus Wolfeibacteriota</taxon>
    </lineage>
</organism>
<sequence>MIKTEACPCCAGKKKVERNVYGLPPNEDMVTTTVEVGCEMCSNQGTIPVMEMCFTCGGEKKFFIDPSSSICSCEVKCPTCKGNGYVERGARNKEGGLLNRIHKDALSIELLREHTTLRCRRCDNAISKREDYNYRYSNDNPSWWNWD</sequence>